<keyword evidence="2" id="KW-1185">Reference proteome</keyword>
<gene>
    <name evidence="1" type="ORF">BIV23_00950</name>
</gene>
<name>A0A1S2QR09_9ACTN</name>
<organism evidence="1 2">
    <name type="scientific">Streptomyces monashensis</name>
    <dbReference type="NCBI Taxonomy" id="1678012"/>
    <lineage>
        <taxon>Bacteria</taxon>
        <taxon>Bacillati</taxon>
        <taxon>Actinomycetota</taxon>
        <taxon>Actinomycetes</taxon>
        <taxon>Kitasatosporales</taxon>
        <taxon>Streptomycetaceae</taxon>
        <taxon>Streptomyces</taxon>
    </lineage>
</organism>
<sequence length="169" mass="18882">MPKYPLRCDVRRTESTTDLLGHLHRSEPGFDPYLLTAWSPELTAQESVVLPHLALLLDEPIALRKPRTGHTASRRLTWHCAIRNTTGVELGDDDWFELTREVLDATGIEPDADPAACRWVALRNQASGLDIVATVIRQDGRWARLHNDAYFARAACANFAYDHGLDAPG</sequence>
<proteinExistence type="predicted"/>
<dbReference type="RefSeq" id="WP_071378750.1">
    <property type="nucleotide sequence ID" value="NZ_MLYO01000007.1"/>
</dbReference>
<reference evidence="1 2" key="1">
    <citation type="submission" date="2016-10" db="EMBL/GenBank/DDBJ databases">
        <title>Genome sequence of Streptomyces sp. MUSC 1.</title>
        <authorList>
            <person name="Lee L.-H."/>
            <person name="Ser H.-L."/>
            <person name="Law J.W.-F."/>
        </authorList>
    </citation>
    <scope>NUCLEOTIDE SEQUENCE [LARGE SCALE GENOMIC DNA]</scope>
    <source>
        <strain evidence="1 2">MUSC 1</strain>
    </source>
</reference>
<accession>A0A1S2QR09</accession>
<dbReference type="AlphaFoldDB" id="A0A1S2QR09"/>
<dbReference type="EMBL" id="MLYO01000007">
    <property type="protein sequence ID" value="OIK08067.1"/>
    <property type="molecule type" value="Genomic_DNA"/>
</dbReference>
<comment type="caution">
    <text evidence="1">The sequence shown here is derived from an EMBL/GenBank/DDBJ whole genome shotgun (WGS) entry which is preliminary data.</text>
</comment>
<dbReference type="Proteomes" id="UP000179642">
    <property type="component" value="Unassembled WGS sequence"/>
</dbReference>
<dbReference type="OrthoDB" id="4382201at2"/>
<evidence type="ECO:0000313" key="2">
    <source>
        <dbReference type="Proteomes" id="UP000179642"/>
    </source>
</evidence>
<evidence type="ECO:0000313" key="1">
    <source>
        <dbReference type="EMBL" id="OIK08067.1"/>
    </source>
</evidence>
<protein>
    <submittedName>
        <fullName evidence="1">Uncharacterized protein</fullName>
    </submittedName>
</protein>